<dbReference type="InterPro" id="IPR004358">
    <property type="entry name" value="Sig_transdc_His_kin-like_C"/>
</dbReference>
<dbReference type="KEGG" id="ome:OLMES_0196"/>
<dbReference type="AlphaFoldDB" id="A0A1Y0I4I4"/>
<evidence type="ECO:0000256" key="4">
    <source>
        <dbReference type="ARBA" id="ARBA00023012"/>
    </source>
</evidence>
<comment type="catalytic activity">
    <reaction evidence="1">
        <text>ATP + protein L-histidine = ADP + protein N-phospho-L-histidine.</text>
        <dbReference type="EC" id="2.7.13.3"/>
    </reaction>
</comment>
<dbReference type="Pfam" id="PF00072">
    <property type="entry name" value="Response_reg"/>
    <property type="match status" value="2"/>
</dbReference>
<dbReference type="CDD" id="cd16922">
    <property type="entry name" value="HATPase_EvgS-ArcB-TorS-like"/>
    <property type="match status" value="1"/>
</dbReference>
<dbReference type="RefSeq" id="WP_087459520.1">
    <property type="nucleotide sequence ID" value="NZ_CP021425.1"/>
</dbReference>
<dbReference type="Gene3D" id="3.40.50.2300">
    <property type="match status" value="2"/>
</dbReference>
<dbReference type="InterPro" id="IPR036890">
    <property type="entry name" value="HATPase_C_sf"/>
</dbReference>
<dbReference type="Pfam" id="PF02518">
    <property type="entry name" value="HATPase_c"/>
    <property type="match status" value="1"/>
</dbReference>
<keyword evidence="4" id="KW-0902">Two-component regulatory system</keyword>
<evidence type="ECO:0000256" key="1">
    <source>
        <dbReference type="ARBA" id="ARBA00000085"/>
    </source>
</evidence>
<dbReference type="PANTHER" id="PTHR45339">
    <property type="entry name" value="HYBRID SIGNAL TRANSDUCTION HISTIDINE KINASE J"/>
    <property type="match status" value="1"/>
</dbReference>
<evidence type="ECO:0000259" key="6">
    <source>
        <dbReference type="PROSITE" id="PS50109"/>
    </source>
</evidence>
<dbReference type="InterPro" id="IPR011006">
    <property type="entry name" value="CheY-like_superfamily"/>
</dbReference>
<feature type="domain" description="Response regulatory" evidence="7">
    <location>
        <begin position="246"/>
        <end position="366"/>
    </location>
</feature>
<dbReference type="GO" id="GO:0004673">
    <property type="term" value="F:protein histidine kinase activity"/>
    <property type="evidence" value="ECO:0007669"/>
    <property type="project" value="UniProtKB-EC"/>
</dbReference>
<dbReference type="InterPro" id="IPR005467">
    <property type="entry name" value="His_kinase_dom"/>
</dbReference>
<dbReference type="SMART" id="SM00387">
    <property type="entry name" value="HATPase_c"/>
    <property type="match status" value="1"/>
</dbReference>
<evidence type="ECO:0000313" key="8">
    <source>
        <dbReference type="EMBL" id="ARU54303.1"/>
    </source>
</evidence>
<evidence type="ECO:0000256" key="5">
    <source>
        <dbReference type="PROSITE-ProRule" id="PRU00169"/>
    </source>
</evidence>
<evidence type="ECO:0000256" key="3">
    <source>
        <dbReference type="ARBA" id="ARBA00022553"/>
    </source>
</evidence>
<evidence type="ECO:0000259" key="7">
    <source>
        <dbReference type="PROSITE" id="PS50110"/>
    </source>
</evidence>
<evidence type="ECO:0000313" key="9">
    <source>
        <dbReference type="Proteomes" id="UP000196027"/>
    </source>
</evidence>
<proteinExistence type="predicted"/>
<dbReference type="PRINTS" id="PR00344">
    <property type="entry name" value="BCTRLSENSOR"/>
</dbReference>
<dbReference type="EC" id="2.7.13.3" evidence="2"/>
<name>A0A1Y0I4I4_9GAMM</name>
<dbReference type="PROSITE" id="PS50110">
    <property type="entry name" value="RESPONSE_REGULATORY"/>
    <property type="match status" value="2"/>
</dbReference>
<dbReference type="PANTHER" id="PTHR45339:SF1">
    <property type="entry name" value="HYBRID SIGNAL TRANSDUCTION HISTIDINE KINASE J"/>
    <property type="match status" value="1"/>
</dbReference>
<keyword evidence="3 5" id="KW-0597">Phosphoprotein</keyword>
<organism evidence="8 9">
    <name type="scientific">Oleiphilus messinensis</name>
    <dbReference type="NCBI Taxonomy" id="141451"/>
    <lineage>
        <taxon>Bacteria</taxon>
        <taxon>Pseudomonadati</taxon>
        <taxon>Pseudomonadota</taxon>
        <taxon>Gammaproteobacteria</taxon>
        <taxon>Oceanospirillales</taxon>
        <taxon>Oleiphilaceae</taxon>
        <taxon>Oleiphilus</taxon>
    </lineage>
</organism>
<protein>
    <recommendedName>
        <fullName evidence="2">histidine kinase</fullName>
        <ecNumber evidence="2">2.7.13.3</ecNumber>
    </recommendedName>
</protein>
<evidence type="ECO:0000256" key="2">
    <source>
        <dbReference type="ARBA" id="ARBA00012438"/>
    </source>
</evidence>
<dbReference type="CDD" id="cd17546">
    <property type="entry name" value="REC_hyHK_CKI1_RcsC-like"/>
    <property type="match status" value="1"/>
</dbReference>
<dbReference type="Proteomes" id="UP000196027">
    <property type="component" value="Chromosome"/>
</dbReference>
<dbReference type="InterPro" id="IPR001789">
    <property type="entry name" value="Sig_transdc_resp-reg_receiver"/>
</dbReference>
<keyword evidence="9" id="KW-1185">Reference proteome</keyword>
<dbReference type="SUPFAM" id="SSF52172">
    <property type="entry name" value="CheY-like"/>
    <property type="match status" value="2"/>
</dbReference>
<dbReference type="PROSITE" id="PS50109">
    <property type="entry name" value="HIS_KIN"/>
    <property type="match status" value="1"/>
</dbReference>
<reference evidence="8 9" key="1">
    <citation type="submission" date="2017-05" db="EMBL/GenBank/DDBJ databases">
        <title>Genomic insights into alkan degradation activity of Oleiphilus messinensis.</title>
        <authorList>
            <person name="Kozyavkin S.A."/>
            <person name="Slesarev A.I."/>
            <person name="Golyshin P.N."/>
            <person name="Korzhenkov A."/>
            <person name="Golyshina O.N."/>
            <person name="Toshchakov S.V."/>
        </authorList>
    </citation>
    <scope>NUCLEOTIDE SEQUENCE [LARGE SCALE GENOMIC DNA]</scope>
    <source>
        <strain evidence="8 9">ME102</strain>
    </source>
</reference>
<dbReference type="SMART" id="SM00448">
    <property type="entry name" value="REC"/>
    <property type="match status" value="2"/>
</dbReference>
<sequence length="377" mass="41800">MIRICVSDTGIGMSDQEQKKLFNAFVQASDSTSRKYGGTGLGLTISKRLVEAMGGQISVESTEGIGSTFSFTFPLVETEERESAMFLNQLEHGQYPIVIIDDNQAVLDTLERTLTRIGFPVRCIASSVESVVQIVDYISSGQLPKIILVDLIMPEMDGLETIQRFATLTEGQKPEIILMAAHQDVDHFQNGIKVYGIEHILHKPVNTAHLLDTLVDIFKGNKTKKSQKVGSIDVAQTVRAVREGLKLLLVEDNEMNQMVGVGVLEQAGFYVDVADTGVSALEKIGKQSADDQYHLVIMDVEMPEMNGFEATKVLRSQAQYVNLPIIAMTAHAFEEQRNACFEAGMNDHIPKPIDARELISTVNYWISKYDNQDGFHK</sequence>
<dbReference type="EMBL" id="CP021425">
    <property type="protein sequence ID" value="ARU54303.1"/>
    <property type="molecule type" value="Genomic_DNA"/>
</dbReference>
<accession>A0A1Y0I4I4</accession>
<dbReference type="GO" id="GO:0000160">
    <property type="term" value="P:phosphorelay signal transduction system"/>
    <property type="evidence" value="ECO:0007669"/>
    <property type="project" value="UniProtKB-KW"/>
</dbReference>
<dbReference type="Gene3D" id="3.30.565.10">
    <property type="entry name" value="Histidine kinase-like ATPase, C-terminal domain"/>
    <property type="match status" value="1"/>
</dbReference>
<feature type="modified residue" description="4-aspartylphosphate" evidence="5">
    <location>
        <position position="299"/>
    </location>
</feature>
<feature type="domain" description="Response regulatory" evidence="7">
    <location>
        <begin position="96"/>
        <end position="218"/>
    </location>
</feature>
<feature type="domain" description="Histidine kinase" evidence="6">
    <location>
        <begin position="1"/>
        <end position="77"/>
    </location>
</feature>
<dbReference type="InterPro" id="IPR003594">
    <property type="entry name" value="HATPase_dom"/>
</dbReference>
<dbReference type="OrthoDB" id="9797243at2"/>
<gene>
    <name evidence="8" type="ORF">OLMES_0196</name>
</gene>
<dbReference type="SUPFAM" id="SSF55874">
    <property type="entry name" value="ATPase domain of HSP90 chaperone/DNA topoisomerase II/histidine kinase"/>
    <property type="match status" value="1"/>
</dbReference>
<feature type="modified residue" description="4-aspartylphosphate" evidence="5">
    <location>
        <position position="150"/>
    </location>
</feature>